<dbReference type="Proteomes" id="UP000622890">
    <property type="component" value="Unassembled WGS sequence"/>
</dbReference>
<dbReference type="Pfam" id="PF00563">
    <property type="entry name" value="EAL"/>
    <property type="match status" value="1"/>
</dbReference>
<dbReference type="SMART" id="SM00267">
    <property type="entry name" value="GGDEF"/>
    <property type="match status" value="1"/>
</dbReference>
<dbReference type="CDD" id="cd01948">
    <property type="entry name" value="EAL"/>
    <property type="match status" value="1"/>
</dbReference>
<dbReference type="Gene3D" id="3.30.70.270">
    <property type="match status" value="1"/>
</dbReference>
<reference evidence="3" key="1">
    <citation type="submission" date="2021-01" db="EMBL/GenBank/DDBJ databases">
        <title>Genome sequence of strain Noviherbaspirillum sp. DKR-6.</title>
        <authorList>
            <person name="Chaudhary D.K."/>
        </authorList>
    </citation>
    <scope>NUCLEOTIDE SEQUENCE</scope>
    <source>
        <strain evidence="3">DKR-6</strain>
    </source>
</reference>
<dbReference type="SUPFAM" id="SSF55073">
    <property type="entry name" value="Nucleotide cyclase"/>
    <property type="match status" value="1"/>
</dbReference>
<keyword evidence="4" id="KW-1185">Reference proteome</keyword>
<dbReference type="Pfam" id="PF00990">
    <property type="entry name" value="GGDEF"/>
    <property type="match status" value="1"/>
</dbReference>
<name>A0A934W9R8_9BURK</name>
<proteinExistence type="predicted"/>
<feature type="domain" description="EAL" evidence="1">
    <location>
        <begin position="132"/>
        <end position="212"/>
    </location>
</feature>
<dbReference type="PANTHER" id="PTHR44757:SF2">
    <property type="entry name" value="BIOFILM ARCHITECTURE MAINTENANCE PROTEIN MBAA"/>
    <property type="match status" value="1"/>
</dbReference>
<dbReference type="PANTHER" id="PTHR44757">
    <property type="entry name" value="DIGUANYLATE CYCLASE DGCP"/>
    <property type="match status" value="1"/>
</dbReference>
<evidence type="ECO:0000259" key="2">
    <source>
        <dbReference type="PROSITE" id="PS50887"/>
    </source>
</evidence>
<dbReference type="InterPro" id="IPR000160">
    <property type="entry name" value="GGDEF_dom"/>
</dbReference>
<dbReference type="PROSITE" id="PS50887">
    <property type="entry name" value="GGDEF"/>
    <property type="match status" value="1"/>
</dbReference>
<gene>
    <name evidence="3" type="ORF">JJB74_32585</name>
</gene>
<dbReference type="EMBL" id="JAEPBG010000051">
    <property type="protein sequence ID" value="MBK4739345.1"/>
    <property type="molecule type" value="Genomic_DNA"/>
</dbReference>
<evidence type="ECO:0000313" key="3">
    <source>
        <dbReference type="EMBL" id="MBK4739345.1"/>
    </source>
</evidence>
<dbReference type="PROSITE" id="PS50883">
    <property type="entry name" value="EAL"/>
    <property type="match status" value="1"/>
</dbReference>
<dbReference type="NCBIfam" id="TIGR00254">
    <property type="entry name" value="GGDEF"/>
    <property type="match status" value="1"/>
</dbReference>
<accession>A0A934W9R8</accession>
<comment type="caution">
    <text evidence="3">The sequence shown here is derived from an EMBL/GenBank/DDBJ whole genome shotgun (WGS) entry which is preliminary data.</text>
</comment>
<dbReference type="SUPFAM" id="SSF141868">
    <property type="entry name" value="EAL domain-like"/>
    <property type="match status" value="1"/>
</dbReference>
<dbReference type="InterPro" id="IPR029787">
    <property type="entry name" value="Nucleotide_cyclase"/>
</dbReference>
<evidence type="ECO:0000259" key="1">
    <source>
        <dbReference type="PROSITE" id="PS50883"/>
    </source>
</evidence>
<evidence type="ECO:0000313" key="4">
    <source>
        <dbReference type="Proteomes" id="UP000622890"/>
    </source>
</evidence>
<organism evidence="3 4">
    <name type="scientific">Noviherbaspirillum pedocola</name>
    <dbReference type="NCBI Taxonomy" id="2801341"/>
    <lineage>
        <taxon>Bacteria</taxon>
        <taxon>Pseudomonadati</taxon>
        <taxon>Pseudomonadota</taxon>
        <taxon>Betaproteobacteria</taxon>
        <taxon>Burkholderiales</taxon>
        <taxon>Oxalobacteraceae</taxon>
        <taxon>Noviherbaspirillum</taxon>
    </lineage>
</organism>
<feature type="domain" description="GGDEF" evidence="2">
    <location>
        <begin position="1"/>
        <end position="123"/>
    </location>
</feature>
<dbReference type="InterPro" id="IPR052155">
    <property type="entry name" value="Biofilm_reg_signaling"/>
</dbReference>
<sequence>MNIVLCLPAILSGRLCPAFQGAAPRLSNLSGPKSIPSRISGDEFLFVLQDIDEEQAAIFAKEIINAISKPIAIEDTEVTVGASVGIAMTNDGAVTPDELINRADSAMYRAKESGRHTAVVYSSRLALWETRRLQLRHEFLPALRTGQFELFYQPQCRLEDGHVTGAEALIRWRHPQYGLLNPSAFLQIAEESALVLELGEWIIEEACRQAQQ</sequence>
<protein>
    <submittedName>
        <fullName evidence="3">EAL domain-containing protein</fullName>
    </submittedName>
</protein>
<dbReference type="InterPro" id="IPR035919">
    <property type="entry name" value="EAL_sf"/>
</dbReference>
<dbReference type="CDD" id="cd01949">
    <property type="entry name" value="GGDEF"/>
    <property type="match status" value="1"/>
</dbReference>
<dbReference type="AlphaFoldDB" id="A0A934W9R8"/>
<dbReference type="InterPro" id="IPR043128">
    <property type="entry name" value="Rev_trsase/Diguanyl_cyclase"/>
</dbReference>
<dbReference type="InterPro" id="IPR001633">
    <property type="entry name" value="EAL_dom"/>
</dbReference>
<dbReference type="Gene3D" id="3.20.20.450">
    <property type="entry name" value="EAL domain"/>
    <property type="match status" value="1"/>
</dbReference>